<dbReference type="NCBIfam" id="TIGR01525">
    <property type="entry name" value="ATPase-IB_hvy"/>
    <property type="match status" value="1"/>
</dbReference>
<evidence type="ECO:0000256" key="6">
    <source>
        <dbReference type="ARBA" id="ARBA00022692"/>
    </source>
</evidence>
<organism evidence="18 19">
    <name type="scientific">Pseudaquabacterium inlustre</name>
    <dbReference type="NCBI Taxonomy" id="2984192"/>
    <lineage>
        <taxon>Bacteria</taxon>
        <taxon>Pseudomonadati</taxon>
        <taxon>Pseudomonadota</taxon>
        <taxon>Betaproteobacteria</taxon>
        <taxon>Burkholderiales</taxon>
        <taxon>Sphaerotilaceae</taxon>
        <taxon>Pseudaquabacterium</taxon>
    </lineage>
</organism>
<dbReference type="InterPro" id="IPR023214">
    <property type="entry name" value="HAD_sf"/>
</dbReference>
<keyword evidence="12 15" id="KW-1133">Transmembrane helix</keyword>
<evidence type="ECO:0000256" key="12">
    <source>
        <dbReference type="ARBA" id="ARBA00022989"/>
    </source>
</evidence>
<dbReference type="Gene3D" id="2.70.150.10">
    <property type="entry name" value="Calcium-transporting ATPase, cytoplasmic transduction domain A"/>
    <property type="match status" value="1"/>
</dbReference>
<gene>
    <name evidence="18" type="ORF">AACH10_10585</name>
</gene>
<evidence type="ECO:0000256" key="13">
    <source>
        <dbReference type="ARBA" id="ARBA00023065"/>
    </source>
</evidence>
<dbReference type="PRINTS" id="PR00119">
    <property type="entry name" value="CATATPASE"/>
</dbReference>
<evidence type="ECO:0000256" key="1">
    <source>
        <dbReference type="ARBA" id="ARBA00004651"/>
    </source>
</evidence>
<dbReference type="PROSITE" id="PS50846">
    <property type="entry name" value="HMA_2"/>
    <property type="match status" value="1"/>
</dbReference>
<comment type="caution">
    <text evidence="18">The sequence shown here is derived from an EMBL/GenBank/DDBJ whole genome shotgun (WGS) entry which is preliminary data.</text>
</comment>
<keyword evidence="10" id="KW-0460">Magnesium</keyword>
<evidence type="ECO:0000256" key="15">
    <source>
        <dbReference type="RuleBase" id="RU362081"/>
    </source>
</evidence>
<dbReference type="InterPro" id="IPR059000">
    <property type="entry name" value="ATPase_P-type_domA"/>
</dbReference>
<dbReference type="InterPro" id="IPR008250">
    <property type="entry name" value="ATPase_P-typ_transduc_dom_A_sf"/>
</dbReference>
<dbReference type="PANTHER" id="PTHR43520:SF5">
    <property type="entry name" value="CATION-TRANSPORTING P-TYPE ATPASE-RELATED"/>
    <property type="match status" value="1"/>
</dbReference>
<dbReference type="PROSITE" id="PS00154">
    <property type="entry name" value="ATPASE_E1_E2"/>
    <property type="match status" value="1"/>
</dbReference>
<dbReference type="InterPro" id="IPR023298">
    <property type="entry name" value="ATPase_P-typ_TM_dom_sf"/>
</dbReference>
<dbReference type="Pfam" id="PF00702">
    <property type="entry name" value="Hydrolase"/>
    <property type="match status" value="1"/>
</dbReference>
<evidence type="ECO:0000256" key="9">
    <source>
        <dbReference type="ARBA" id="ARBA00022840"/>
    </source>
</evidence>
<dbReference type="SUPFAM" id="SSF55008">
    <property type="entry name" value="HMA, heavy metal-associated domain"/>
    <property type="match status" value="1"/>
</dbReference>
<accession>A0ABU9CJE0</accession>
<keyword evidence="5" id="KW-0597">Phosphoprotein</keyword>
<reference evidence="18 19" key="1">
    <citation type="submission" date="2024-04" db="EMBL/GenBank/DDBJ databases">
        <title>Novel species of the genus Ideonella isolated from streams.</title>
        <authorList>
            <person name="Lu H."/>
        </authorList>
    </citation>
    <scope>NUCLEOTIDE SEQUENCE [LARGE SCALE GENOMIC DNA]</scope>
    <source>
        <strain evidence="18 19">DXS22W</strain>
    </source>
</reference>
<dbReference type="SUPFAM" id="SSF81665">
    <property type="entry name" value="Calcium ATPase, transmembrane domain M"/>
    <property type="match status" value="1"/>
</dbReference>
<feature type="transmembrane region" description="Helical" evidence="15">
    <location>
        <begin position="739"/>
        <end position="758"/>
    </location>
</feature>
<keyword evidence="9 15" id="KW-0067">ATP-binding</keyword>
<dbReference type="InterPro" id="IPR036163">
    <property type="entry name" value="HMA_dom_sf"/>
</dbReference>
<feature type="transmembrane region" description="Helical" evidence="15">
    <location>
        <begin position="208"/>
        <end position="228"/>
    </location>
</feature>
<keyword evidence="11" id="KW-1278">Translocase</keyword>
<dbReference type="SUPFAM" id="SSF56784">
    <property type="entry name" value="HAD-like"/>
    <property type="match status" value="1"/>
</dbReference>
<evidence type="ECO:0000313" key="18">
    <source>
        <dbReference type="EMBL" id="MEK8050687.1"/>
    </source>
</evidence>
<evidence type="ECO:0000256" key="11">
    <source>
        <dbReference type="ARBA" id="ARBA00022967"/>
    </source>
</evidence>
<keyword evidence="3" id="KW-0813">Transport</keyword>
<keyword evidence="14 15" id="KW-0472">Membrane</keyword>
<feature type="transmembrane region" description="Helical" evidence="15">
    <location>
        <begin position="421"/>
        <end position="451"/>
    </location>
</feature>
<evidence type="ECO:0000256" key="14">
    <source>
        <dbReference type="ARBA" id="ARBA00023136"/>
    </source>
</evidence>
<feature type="transmembrane region" description="Helical" evidence="15">
    <location>
        <begin position="178"/>
        <end position="196"/>
    </location>
</feature>
<dbReference type="RefSeq" id="WP_341410357.1">
    <property type="nucleotide sequence ID" value="NZ_JBBUTH010000004.1"/>
</dbReference>
<feature type="transmembrane region" description="Helical" evidence="15">
    <location>
        <begin position="240"/>
        <end position="258"/>
    </location>
</feature>
<keyword evidence="6 15" id="KW-0812">Transmembrane</keyword>
<dbReference type="PANTHER" id="PTHR43520">
    <property type="entry name" value="ATP7, ISOFORM B"/>
    <property type="match status" value="1"/>
</dbReference>
<proteinExistence type="inferred from homology"/>
<evidence type="ECO:0000256" key="8">
    <source>
        <dbReference type="ARBA" id="ARBA00022741"/>
    </source>
</evidence>
<keyword evidence="8 15" id="KW-0547">Nucleotide-binding</keyword>
<evidence type="ECO:0000259" key="17">
    <source>
        <dbReference type="PROSITE" id="PS50846"/>
    </source>
</evidence>
<dbReference type="SUPFAM" id="SSF81653">
    <property type="entry name" value="Calcium ATPase, transduction domain A"/>
    <property type="match status" value="1"/>
</dbReference>
<dbReference type="CDD" id="cd00371">
    <property type="entry name" value="HMA"/>
    <property type="match status" value="1"/>
</dbReference>
<dbReference type="Proteomes" id="UP001365405">
    <property type="component" value="Unassembled WGS sequence"/>
</dbReference>
<keyword evidence="19" id="KW-1185">Reference proteome</keyword>
<dbReference type="Gene3D" id="3.40.1110.10">
    <property type="entry name" value="Calcium-transporting ATPase, cytoplasmic domain N"/>
    <property type="match status" value="1"/>
</dbReference>
<dbReference type="InterPro" id="IPR001757">
    <property type="entry name" value="P_typ_ATPase"/>
</dbReference>
<feature type="transmembrane region" description="Helical" evidence="15">
    <location>
        <begin position="139"/>
        <end position="158"/>
    </location>
</feature>
<feature type="transmembrane region" description="Helical" evidence="15">
    <location>
        <begin position="393"/>
        <end position="415"/>
    </location>
</feature>
<name>A0ABU9CJE0_9BURK</name>
<evidence type="ECO:0000256" key="16">
    <source>
        <dbReference type="SAM" id="MobiDB-lite"/>
    </source>
</evidence>
<feature type="domain" description="HMA" evidence="17">
    <location>
        <begin position="55"/>
        <end position="121"/>
    </location>
</feature>
<dbReference type="Gene3D" id="3.30.70.100">
    <property type="match status" value="1"/>
</dbReference>
<evidence type="ECO:0000256" key="3">
    <source>
        <dbReference type="ARBA" id="ARBA00022448"/>
    </source>
</evidence>
<dbReference type="InterPro" id="IPR018303">
    <property type="entry name" value="ATPase_P-typ_P_site"/>
</dbReference>
<dbReference type="InterPro" id="IPR006121">
    <property type="entry name" value="HMA_dom"/>
</dbReference>
<comment type="subcellular location">
    <subcellularLocation>
        <location evidence="1">Cell membrane</location>
        <topology evidence="1">Multi-pass membrane protein</topology>
    </subcellularLocation>
</comment>
<evidence type="ECO:0000256" key="5">
    <source>
        <dbReference type="ARBA" id="ARBA00022553"/>
    </source>
</evidence>
<protein>
    <submittedName>
        <fullName evidence="18">Cation-translocating P-type ATPase</fullName>
    </submittedName>
</protein>
<dbReference type="Gene3D" id="3.40.50.1000">
    <property type="entry name" value="HAD superfamily/HAD-like"/>
    <property type="match status" value="1"/>
</dbReference>
<evidence type="ECO:0000256" key="7">
    <source>
        <dbReference type="ARBA" id="ARBA00022723"/>
    </source>
</evidence>
<dbReference type="InterPro" id="IPR023299">
    <property type="entry name" value="ATPase_P-typ_cyto_dom_N"/>
</dbReference>
<dbReference type="Pfam" id="PF00122">
    <property type="entry name" value="E1-E2_ATPase"/>
    <property type="match status" value="1"/>
</dbReference>
<feature type="transmembrane region" description="Helical" evidence="15">
    <location>
        <begin position="764"/>
        <end position="782"/>
    </location>
</feature>
<dbReference type="InterPro" id="IPR036412">
    <property type="entry name" value="HAD-like_sf"/>
</dbReference>
<dbReference type="NCBIfam" id="TIGR01494">
    <property type="entry name" value="ATPase_P-type"/>
    <property type="match status" value="2"/>
</dbReference>
<dbReference type="EMBL" id="JBBUTH010000004">
    <property type="protein sequence ID" value="MEK8050687.1"/>
    <property type="molecule type" value="Genomic_DNA"/>
</dbReference>
<dbReference type="InterPro" id="IPR027256">
    <property type="entry name" value="P-typ_ATPase_IB"/>
</dbReference>
<evidence type="ECO:0000256" key="4">
    <source>
        <dbReference type="ARBA" id="ARBA00022475"/>
    </source>
</evidence>
<evidence type="ECO:0000313" key="19">
    <source>
        <dbReference type="Proteomes" id="UP001365405"/>
    </source>
</evidence>
<keyword evidence="7 15" id="KW-0479">Metal-binding</keyword>
<evidence type="ECO:0000256" key="10">
    <source>
        <dbReference type="ARBA" id="ARBA00022842"/>
    </source>
</evidence>
<keyword evidence="13" id="KW-0406">Ion transport</keyword>
<dbReference type="Pfam" id="PF00403">
    <property type="entry name" value="HMA"/>
    <property type="match status" value="1"/>
</dbReference>
<sequence length="784" mass="81130">MTHSAPAAALTPDQAPVREGGASAARADDLAVLDDPVEQRRFTRYSTGTDGQALAESSLRITGMHCAACAGLIEQALAGVGGVLESSVSAAGERARIRWRTADGSVAAMVRAIRAAGYDAAPDVALAAREQRVQEHRQALWRLFVAGFCAMQVMMMATPSYVAHGDELAPDLRQLLNWGSWLLSLPVLLFSAGAYFQGAWRSLRARRIGMDVPVALGLAVTFVASTGATFDPQGIFGHEVYFDSLTMFVSFLLAGRLLETRARHRVAQVLESALQGMPDTAERLLPDGRTETVSVQRLAVGDEVRVPVGQAFPGDGEVVEGATRADESLLTGESAPVAKPCGAAVVAGSLNLGAPVRVRLAGVGEDTRLAGIVALMRDAMSQRPALARAADRWAAPFLWLVLLLAAGAAAVWSVIDPSRAVWVAVAVLIVTCPCALSLAAPAAMLSAASALARRGLLLQRLDALEPLTQVQRLYMDKTGTVTESELQLQSVALADPAQDAAALQARAAALAGHSSHPLSRALCAATPQALPGSVWQAVAEIPGQGLQALDAQGQAWRLGSRRFVAGGAGAADAVAGAAGAGATGEADAAEVCFGPAVPGAAVAVVFRFDEALRADAAQAVAALRADGVEVVLLSGDQPARAERMAQRLAVDAVIGGATPEGKLAEVARAQAQGLTVAMIGDGINDAPVLARADVSFAMGQGALVARAQADAVVASGRLGDVVLARRLARRTLRVVRQNIVWALAYNLTCIPLALAGWLPPWAAGLGMALSSLLVIANALRLVRG</sequence>
<dbReference type="PROSITE" id="PS01229">
    <property type="entry name" value="COF_2"/>
    <property type="match status" value="1"/>
</dbReference>
<feature type="region of interest" description="Disordered" evidence="16">
    <location>
        <begin position="1"/>
        <end position="25"/>
    </location>
</feature>
<keyword evidence="4 15" id="KW-1003">Cell membrane</keyword>
<evidence type="ECO:0000256" key="2">
    <source>
        <dbReference type="ARBA" id="ARBA00006024"/>
    </source>
</evidence>
<comment type="similarity">
    <text evidence="2 15">Belongs to the cation transport ATPase (P-type) (TC 3.A.3) family. Type IB subfamily.</text>
</comment>